<reference evidence="9" key="3">
    <citation type="submission" date="2025-09" db="UniProtKB">
        <authorList>
            <consortium name="Ensembl"/>
        </authorList>
    </citation>
    <scope>IDENTIFICATION</scope>
    <source>
        <strain evidence="9">broiler</strain>
    </source>
</reference>
<dbReference type="Pfam" id="PF07651">
    <property type="entry name" value="ANTH"/>
    <property type="match status" value="1"/>
</dbReference>
<keyword evidence="4" id="KW-0597">Phosphoprotein</keyword>
<comment type="similarity">
    <text evidence="2">Belongs to the PICALM/SNAP91 family.</text>
</comment>
<dbReference type="GO" id="GO:0005545">
    <property type="term" value="F:1-phosphatidylinositol binding"/>
    <property type="evidence" value="ECO:0007669"/>
    <property type="project" value="InterPro"/>
</dbReference>
<dbReference type="GO" id="GO:0072583">
    <property type="term" value="P:clathrin-dependent endocytosis"/>
    <property type="evidence" value="ECO:0007669"/>
    <property type="project" value="InterPro"/>
</dbReference>
<reference evidence="9" key="2">
    <citation type="submission" date="2025-08" db="UniProtKB">
        <authorList>
            <consortium name="Ensembl"/>
        </authorList>
    </citation>
    <scope>IDENTIFICATION</scope>
    <source>
        <strain evidence="9">broiler</strain>
    </source>
</reference>
<dbReference type="GO" id="GO:0048268">
    <property type="term" value="P:clathrin coat assembly"/>
    <property type="evidence" value="ECO:0007669"/>
    <property type="project" value="InterPro"/>
</dbReference>
<dbReference type="PANTHER" id="PTHR22951:SF16">
    <property type="entry name" value="PHOSPHATIDYLINOSITOL-BINDING CLATHRIN ASSEMBLY PROTEIN"/>
    <property type="match status" value="1"/>
</dbReference>
<dbReference type="InterPro" id="IPR045192">
    <property type="entry name" value="AP180-like"/>
</dbReference>
<evidence type="ECO:0000259" key="8">
    <source>
        <dbReference type="PROSITE" id="PS50942"/>
    </source>
</evidence>
<dbReference type="GeneTree" id="ENSGT00950000183068"/>
<dbReference type="Gene3D" id="1.25.40.90">
    <property type="match status" value="1"/>
</dbReference>
<evidence type="ECO:0007829" key="11">
    <source>
        <dbReference type="PeptideAtlas" id="A0A8V0Y134"/>
    </source>
</evidence>
<dbReference type="GO" id="GO:0030136">
    <property type="term" value="C:clathrin-coated vesicle"/>
    <property type="evidence" value="ECO:0007669"/>
    <property type="project" value="InterPro"/>
</dbReference>
<organism evidence="9 10">
    <name type="scientific">Gallus gallus</name>
    <name type="common">Chicken</name>
    <dbReference type="NCBI Taxonomy" id="9031"/>
    <lineage>
        <taxon>Eukaryota</taxon>
        <taxon>Metazoa</taxon>
        <taxon>Chordata</taxon>
        <taxon>Craniata</taxon>
        <taxon>Vertebrata</taxon>
        <taxon>Euteleostomi</taxon>
        <taxon>Archelosauria</taxon>
        <taxon>Archosauria</taxon>
        <taxon>Dinosauria</taxon>
        <taxon>Saurischia</taxon>
        <taxon>Theropoda</taxon>
        <taxon>Coelurosauria</taxon>
        <taxon>Aves</taxon>
        <taxon>Neognathae</taxon>
        <taxon>Galloanserae</taxon>
        <taxon>Galliformes</taxon>
        <taxon>Phasianidae</taxon>
        <taxon>Phasianinae</taxon>
        <taxon>Gallus</taxon>
    </lineage>
</organism>
<feature type="region of interest" description="Disordered" evidence="7">
    <location>
        <begin position="494"/>
        <end position="515"/>
    </location>
</feature>
<name>A0A8V0Y134_CHICK</name>
<keyword evidence="5" id="KW-0472">Membrane</keyword>
<proteinExistence type="evidence at protein level"/>
<dbReference type="InterPro" id="IPR011417">
    <property type="entry name" value="ANTH_dom"/>
</dbReference>
<evidence type="ECO:0000313" key="10">
    <source>
        <dbReference type="Proteomes" id="UP000000539"/>
    </source>
</evidence>
<dbReference type="InterPro" id="IPR013809">
    <property type="entry name" value="ENTH"/>
</dbReference>
<comment type="subcellular location">
    <subcellularLocation>
        <location evidence="1">Cell membrane</location>
    </subcellularLocation>
</comment>
<dbReference type="InterPro" id="IPR008942">
    <property type="entry name" value="ENTH_VHS"/>
</dbReference>
<keyword evidence="11" id="KW-1267">Proteomics identification</keyword>
<dbReference type="OrthoDB" id="44015at2759"/>
<feature type="coiled-coil region" evidence="6">
    <location>
        <begin position="307"/>
        <end position="334"/>
    </location>
</feature>
<dbReference type="Ensembl" id="ENSGALT00010019515.1">
    <property type="protein sequence ID" value="ENSGALP00010011063.1"/>
    <property type="gene ID" value="ENSGALG00010008170.1"/>
</dbReference>
<evidence type="ECO:0000256" key="6">
    <source>
        <dbReference type="SAM" id="Coils"/>
    </source>
</evidence>
<gene>
    <name evidence="9" type="primary">PICALM</name>
</gene>
<evidence type="ECO:0000313" key="9">
    <source>
        <dbReference type="Ensembl" id="ENSGALP00010011063.1"/>
    </source>
</evidence>
<protein>
    <submittedName>
        <fullName evidence="9">Phosphatidylinositol binding clathrin assembly protein</fullName>
    </submittedName>
</protein>
<evidence type="ECO:0000256" key="4">
    <source>
        <dbReference type="ARBA" id="ARBA00022553"/>
    </source>
</evidence>
<evidence type="ECO:0000256" key="7">
    <source>
        <dbReference type="SAM" id="MobiDB-lite"/>
    </source>
</evidence>
<dbReference type="GO" id="GO:0005886">
    <property type="term" value="C:plasma membrane"/>
    <property type="evidence" value="ECO:0007669"/>
    <property type="project" value="UniProtKB-SubCell"/>
</dbReference>
<dbReference type="InterPro" id="IPR014712">
    <property type="entry name" value="ANTH_dom_sf"/>
</dbReference>
<dbReference type="PANTHER" id="PTHR22951">
    <property type="entry name" value="CLATHRIN ASSEMBLY PROTEIN"/>
    <property type="match status" value="1"/>
</dbReference>
<keyword evidence="6" id="KW-0175">Coiled coil</keyword>
<dbReference type="PROSITE" id="PS50942">
    <property type="entry name" value="ENTH"/>
    <property type="match status" value="1"/>
</dbReference>
<dbReference type="GO" id="GO:0030276">
    <property type="term" value="F:clathrin binding"/>
    <property type="evidence" value="ECO:0007669"/>
    <property type="project" value="InterPro"/>
</dbReference>
<dbReference type="SUPFAM" id="SSF48464">
    <property type="entry name" value="ENTH/VHS domain"/>
    <property type="match status" value="1"/>
</dbReference>
<keyword evidence="3" id="KW-1003">Cell membrane</keyword>
<reference evidence="9" key="1">
    <citation type="submission" date="2020-11" db="EMBL/GenBank/DDBJ databases">
        <title>Gallus gallus (Chicken) genome, bGalGal1, GRCg7b, maternal haplotype autosomes + Z &amp; W.</title>
        <authorList>
            <person name="Warren W."/>
            <person name="Formenti G."/>
            <person name="Fedrigo O."/>
            <person name="Haase B."/>
            <person name="Mountcastle J."/>
            <person name="Balacco J."/>
            <person name="Tracey A."/>
            <person name="Schneider V."/>
            <person name="Okimoto R."/>
            <person name="Cheng H."/>
            <person name="Hawken R."/>
            <person name="Howe K."/>
            <person name="Jarvis E.D."/>
        </authorList>
    </citation>
    <scope>NUCLEOTIDE SEQUENCE [LARGE SCALE GENOMIC DNA]</scope>
    <source>
        <strain evidence="9">Broiler</strain>
    </source>
</reference>
<evidence type="ECO:0000256" key="2">
    <source>
        <dbReference type="ARBA" id="ARBA00008011"/>
    </source>
</evidence>
<dbReference type="Proteomes" id="UP000000539">
    <property type="component" value="Chromosome 1"/>
</dbReference>
<feature type="domain" description="ENTH" evidence="8">
    <location>
        <begin position="14"/>
        <end position="145"/>
    </location>
</feature>
<dbReference type="SUPFAM" id="SSF89009">
    <property type="entry name" value="GAT-like domain"/>
    <property type="match status" value="1"/>
</dbReference>
<dbReference type="FunFam" id="1.25.40.90:FF:000001">
    <property type="entry name" value="phosphatidylinositol-binding clathrin assembly protein-like isoform X1"/>
    <property type="match status" value="1"/>
</dbReference>
<dbReference type="Gene3D" id="1.20.58.150">
    <property type="entry name" value="ANTH domain"/>
    <property type="match status" value="1"/>
</dbReference>
<dbReference type="CDD" id="cd16985">
    <property type="entry name" value="ANTH_N_AP180"/>
    <property type="match status" value="1"/>
</dbReference>
<dbReference type="AlphaFoldDB" id="A0A8V0Y134"/>
<keyword evidence="10" id="KW-1185">Reference proteome</keyword>
<evidence type="ECO:0000256" key="3">
    <source>
        <dbReference type="ARBA" id="ARBA00022475"/>
    </source>
</evidence>
<sequence>MSGQSLTDRITAAQHSVTGSAVSKTVCKATTHEVMGPKKKHLDYLIQCTNEMNVNIPQLADSLFERTTNSSWVVVFKSLITTHHLMVYGNERFIQYLASRNTLFNLSNFLDKSGLQGYDMSTFIRRYSRYLNEKAVSYRQVAFDFTKVKRGADGVMRTMSTEKLLKTVPIIQNQMDALLDFNVNSNELTNGVINAAFMLLFKDAIRLFAAYNEGIINLLEKYFDMKKNQCKEGLDIYKKFLTRMTRISEFLKVAEAPSSLLDALEQHLASLEGKKIKDSTAASRATTLSNAVSSLASTGLSLTKVDEREKQAALEEEQARLKALKEQRLKELAKKPHTSLTTAASPVSTAAGSIMTTPAIDIFSTPSSSNSTSKLPNDLLDLQPTFHPSVHSISAAPQVGSTWGGFTPSPVAQPQPSAGLNVDFESVFGNKSSNVVLDSGGFDELGGLLKPTVASQNQSLPVAKVPPNKLVSDDLDSSLANLVGNLGIGNGTTKNDVNWTQPSEKKLTGGSNWQPKIAPTTAWNAPTLAPPVMAYPATTPTGMMGYGMPSQMGGIPVMTQPTLIYSQPVMRPPNPFGPVPGAQIQFM</sequence>
<accession>A0A8V0Y134</accession>
<evidence type="ECO:0000256" key="1">
    <source>
        <dbReference type="ARBA" id="ARBA00004236"/>
    </source>
</evidence>
<evidence type="ECO:0000256" key="5">
    <source>
        <dbReference type="ARBA" id="ARBA00023136"/>
    </source>
</evidence>
<dbReference type="SMART" id="SM00273">
    <property type="entry name" value="ENTH"/>
    <property type="match status" value="1"/>
</dbReference>